<dbReference type="PANTHER" id="PTHR30349:SF64">
    <property type="entry name" value="PROPHAGE INTEGRASE INTD-RELATED"/>
    <property type="match status" value="1"/>
</dbReference>
<keyword evidence="2" id="KW-0229">DNA integration</keyword>
<dbReference type="Pfam" id="PF00589">
    <property type="entry name" value="Phage_integrase"/>
    <property type="match status" value="1"/>
</dbReference>
<dbReference type="GO" id="GO:0003677">
    <property type="term" value="F:DNA binding"/>
    <property type="evidence" value="ECO:0007669"/>
    <property type="project" value="UniProtKB-UniRule"/>
</dbReference>
<evidence type="ECO:0000259" key="7">
    <source>
        <dbReference type="PROSITE" id="PS51900"/>
    </source>
</evidence>
<evidence type="ECO:0000256" key="3">
    <source>
        <dbReference type="ARBA" id="ARBA00023125"/>
    </source>
</evidence>
<feature type="domain" description="Tyr recombinase" evidence="6">
    <location>
        <begin position="145"/>
        <end position="330"/>
    </location>
</feature>
<keyword evidence="4" id="KW-0233">DNA recombination</keyword>
<evidence type="ECO:0000256" key="2">
    <source>
        <dbReference type="ARBA" id="ARBA00022908"/>
    </source>
</evidence>
<keyword evidence="3 5" id="KW-0238">DNA-binding</keyword>
<dbReference type="PROSITE" id="PS51898">
    <property type="entry name" value="TYR_RECOMBINASE"/>
    <property type="match status" value="1"/>
</dbReference>
<gene>
    <name evidence="8" type="ORF">D3877_10090</name>
</gene>
<dbReference type="InterPro" id="IPR010998">
    <property type="entry name" value="Integrase_recombinase_N"/>
</dbReference>
<evidence type="ECO:0000313" key="9">
    <source>
        <dbReference type="Proteomes" id="UP000283458"/>
    </source>
</evidence>
<protein>
    <submittedName>
        <fullName evidence="8">Integrase</fullName>
    </submittedName>
</protein>
<evidence type="ECO:0000259" key="6">
    <source>
        <dbReference type="PROSITE" id="PS51898"/>
    </source>
</evidence>
<dbReference type="InterPro" id="IPR002104">
    <property type="entry name" value="Integrase_catalytic"/>
</dbReference>
<evidence type="ECO:0000313" key="8">
    <source>
        <dbReference type="EMBL" id="RJF84819.1"/>
    </source>
</evidence>
<evidence type="ECO:0000256" key="5">
    <source>
        <dbReference type="PROSITE-ProRule" id="PRU01248"/>
    </source>
</evidence>
<comment type="similarity">
    <text evidence="1">Belongs to the 'phage' integrase family.</text>
</comment>
<dbReference type="SUPFAM" id="SSF56349">
    <property type="entry name" value="DNA breaking-rejoining enzymes"/>
    <property type="match status" value="1"/>
</dbReference>
<sequence>MHNDIDARSDGTVPARVPVGLGDALPIGALQERLIDSFLAGRKANTIAAYRRDLEDFRAFVAGQPGMAVYADTVDRVARELLGLSAGQANALALGYRSALLARGLSPATINRRLAALRSLVKLGATIGLVSWDLEVENVDGASYRDTRGPGRDGVRAILNHAQDRADAKGVRDTAIVRLLHDTALRRGEVVSLNMEHYDPATATLSILGKGRHQRETITLPAATKAALDSWIDVRGRQPGPIFFRLDNAGAGDGRLTGTAVHQIVRLLGEDIGIQTRPHGLRHAAITSALDATNGNIRAVQSFARHRDPRVTLRYDDNRADLAGQTACLVAED</sequence>
<dbReference type="PROSITE" id="PS51900">
    <property type="entry name" value="CB"/>
    <property type="match status" value="1"/>
</dbReference>
<dbReference type="GO" id="GO:0015074">
    <property type="term" value="P:DNA integration"/>
    <property type="evidence" value="ECO:0007669"/>
    <property type="project" value="UniProtKB-KW"/>
</dbReference>
<dbReference type="Proteomes" id="UP000283458">
    <property type="component" value="Unassembled WGS sequence"/>
</dbReference>
<dbReference type="AlphaFoldDB" id="A0A418W495"/>
<evidence type="ECO:0000256" key="1">
    <source>
        <dbReference type="ARBA" id="ARBA00008857"/>
    </source>
</evidence>
<dbReference type="PANTHER" id="PTHR30349">
    <property type="entry name" value="PHAGE INTEGRASE-RELATED"/>
    <property type="match status" value="1"/>
</dbReference>
<evidence type="ECO:0000256" key="4">
    <source>
        <dbReference type="ARBA" id="ARBA00023172"/>
    </source>
</evidence>
<name>A0A418W495_9PROT</name>
<dbReference type="InterPro" id="IPR050090">
    <property type="entry name" value="Tyrosine_recombinase_XerCD"/>
</dbReference>
<feature type="domain" description="Core-binding (CB)" evidence="7">
    <location>
        <begin position="29"/>
        <end position="125"/>
    </location>
</feature>
<dbReference type="Gene3D" id="1.10.443.10">
    <property type="entry name" value="Intergrase catalytic core"/>
    <property type="match status" value="1"/>
</dbReference>
<dbReference type="SUPFAM" id="SSF47823">
    <property type="entry name" value="lambda integrase-like, N-terminal domain"/>
    <property type="match status" value="1"/>
</dbReference>
<dbReference type="EMBL" id="QYUL01000001">
    <property type="protein sequence ID" value="RJF84819.1"/>
    <property type="molecule type" value="Genomic_DNA"/>
</dbReference>
<accession>A0A418W495</accession>
<keyword evidence="9" id="KW-1185">Reference proteome</keyword>
<dbReference type="InterPro" id="IPR013762">
    <property type="entry name" value="Integrase-like_cat_sf"/>
</dbReference>
<dbReference type="RefSeq" id="WP_119830450.1">
    <property type="nucleotide sequence ID" value="NZ_QYUL01000001.1"/>
</dbReference>
<proteinExistence type="inferred from homology"/>
<dbReference type="OrthoDB" id="5513193at2"/>
<organism evidence="8 9">
    <name type="scientific">Azospirillum cavernae</name>
    <dbReference type="NCBI Taxonomy" id="2320860"/>
    <lineage>
        <taxon>Bacteria</taxon>
        <taxon>Pseudomonadati</taxon>
        <taxon>Pseudomonadota</taxon>
        <taxon>Alphaproteobacteria</taxon>
        <taxon>Rhodospirillales</taxon>
        <taxon>Azospirillaceae</taxon>
        <taxon>Azospirillum</taxon>
    </lineage>
</organism>
<dbReference type="Gene3D" id="1.10.150.130">
    <property type="match status" value="1"/>
</dbReference>
<comment type="caution">
    <text evidence="8">The sequence shown here is derived from an EMBL/GenBank/DDBJ whole genome shotgun (WGS) entry which is preliminary data.</text>
</comment>
<dbReference type="InterPro" id="IPR011010">
    <property type="entry name" value="DNA_brk_join_enz"/>
</dbReference>
<dbReference type="GO" id="GO:0006310">
    <property type="term" value="P:DNA recombination"/>
    <property type="evidence" value="ECO:0007669"/>
    <property type="project" value="UniProtKB-KW"/>
</dbReference>
<dbReference type="InterPro" id="IPR044068">
    <property type="entry name" value="CB"/>
</dbReference>
<reference evidence="8 9" key="1">
    <citation type="submission" date="2018-09" db="EMBL/GenBank/DDBJ databases">
        <authorList>
            <person name="Zhu H."/>
        </authorList>
    </citation>
    <scope>NUCLEOTIDE SEQUENCE [LARGE SCALE GENOMIC DNA]</scope>
    <source>
        <strain evidence="8 9">K2W22B-5</strain>
    </source>
</reference>
<dbReference type="CDD" id="cd01195">
    <property type="entry name" value="INT_C_like_5"/>
    <property type="match status" value="1"/>
</dbReference>